<dbReference type="InterPro" id="IPR051681">
    <property type="entry name" value="Ser/Thr_Kinases-Pseudokinases"/>
</dbReference>
<dbReference type="SUPFAM" id="SSF52540">
    <property type="entry name" value="P-loop containing nucleoside triphosphate hydrolases"/>
    <property type="match status" value="1"/>
</dbReference>
<evidence type="ECO:0000256" key="5">
    <source>
        <dbReference type="ARBA" id="ARBA00022840"/>
    </source>
</evidence>
<dbReference type="GO" id="GO:0004674">
    <property type="term" value="F:protein serine/threonine kinase activity"/>
    <property type="evidence" value="ECO:0007669"/>
    <property type="project" value="TreeGrafter"/>
</dbReference>
<dbReference type="InterPro" id="IPR001245">
    <property type="entry name" value="Ser-Thr/Tyr_kinase_cat_dom"/>
</dbReference>
<dbReference type="PROSITE" id="PS50004">
    <property type="entry name" value="C2"/>
    <property type="match status" value="1"/>
</dbReference>
<evidence type="ECO:0000256" key="3">
    <source>
        <dbReference type="ARBA" id="ARBA00022741"/>
    </source>
</evidence>
<reference evidence="9 10" key="1">
    <citation type="submission" date="2019-07" db="EMBL/GenBank/DDBJ databases">
        <title>Genomics analysis of Aphanomyces spp. identifies a new class of oomycete effector associated with host adaptation.</title>
        <authorList>
            <person name="Gaulin E."/>
        </authorList>
    </citation>
    <scope>NUCLEOTIDE SEQUENCE [LARGE SCALE GENOMIC DNA]</scope>
    <source>
        <strain evidence="9 10">ATCC 201684</strain>
    </source>
</reference>
<dbReference type="SUPFAM" id="SSF49562">
    <property type="entry name" value="C2 domain (Calcium/lipid-binding domain, CaLB)"/>
    <property type="match status" value="1"/>
</dbReference>
<dbReference type="SUPFAM" id="SSF56112">
    <property type="entry name" value="Protein kinase-like (PK-like)"/>
    <property type="match status" value="1"/>
</dbReference>
<dbReference type="Gene3D" id="2.60.40.150">
    <property type="entry name" value="C2 domain"/>
    <property type="match status" value="1"/>
</dbReference>
<feature type="domain" description="Protein kinase" evidence="8">
    <location>
        <begin position="309"/>
        <end position="563"/>
    </location>
</feature>
<dbReference type="InterPro" id="IPR035892">
    <property type="entry name" value="C2_domain_sf"/>
</dbReference>
<dbReference type="PROSITE" id="PS00109">
    <property type="entry name" value="PROTEIN_KINASE_TYR"/>
    <property type="match status" value="1"/>
</dbReference>
<dbReference type="CDD" id="cd00882">
    <property type="entry name" value="Ras_like_GTPase"/>
    <property type="match status" value="1"/>
</dbReference>
<dbReference type="Proteomes" id="UP000481153">
    <property type="component" value="Unassembled WGS sequence"/>
</dbReference>
<gene>
    <name evidence="9" type="ORF">Ae201684_009874</name>
</gene>
<feature type="domain" description="C2" evidence="7">
    <location>
        <begin position="554"/>
        <end position="687"/>
    </location>
</feature>
<dbReference type="EMBL" id="VJMJ01000126">
    <property type="protein sequence ID" value="KAF0733050.1"/>
    <property type="molecule type" value="Genomic_DNA"/>
</dbReference>
<organism evidence="9 10">
    <name type="scientific">Aphanomyces euteiches</name>
    <dbReference type="NCBI Taxonomy" id="100861"/>
    <lineage>
        <taxon>Eukaryota</taxon>
        <taxon>Sar</taxon>
        <taxon>Stramenopiles</taxon>
        <taxon>Oomycota</taxon>
        <taxon>Saprolegniomycetes</taxon>
        <taxon>Saprolegniales</taxon>
        <taxon>Verrucalvaceae</taxon>
        <taxon>Aphanomyces</taxon>
    </lineage>
</organism>
<dbReference type="InterPro" id="IPR008266">
    <property type="entry name" value="Tyr_kinase_AS"/>
</dbReference>
<keyword evidence="4" id="KW-0418">Kinase</keyword>
<comment type="similarity">
    <text evidence="1">Belongs to the protein kinase superfamily. TKL Ser/Thr protein kinase family. ROCO subfamily.</text>
</comment>
<dbReference type="Pfam" id="PF07714">
    <property type="entry name" value="PK_Tyr_Ser-Thr"/>
    <property type="match status" value="1"/>
</dbReference>
<keyword evidence="3" id="KW-0547">Nucleotide-binding</keyword>
<proteinExistence type="inferred from homology"/>
<evidence type="ECO:0000259" key="8">
    <source>
        <dbReference type="PROSITE" id="PS50011"/>
    </source>
</evidence>
<dbReference type="AlphaFoldDB" id="A0A6G0WZU9"/>
<dbReference type="InterPro" id="IPR006073">
    <property type="entry name" value="GTP-bd"/>
</dbReference>
<name>A0A6G0WZU9_9STRA</name>
<evidence type="ECO:0000256" key="2">
    <source>
        <dbReference type="ARBA" id="ARBA00022679"/>
    </source>
</evidence>
<evidence type="ECO:0000256" key="1">
    <source>
        <dbReference type="ARBA" id="ARBA00008171"/>
    </source>
</evidence>
<evidence type="ECO:0000313" key="9">
    <source>
        <dbReference type="EMBL" id="KAF0733050.1"/>
    </source>
</evidence>
<dbReference type="Gene3D" id="1.10.510.10">
    <property type="entry name" value="Transferase(Phosphotransferase) domain 1"/>
    <property type="match status" value="1"/>
</dbReference>
<dbReference type="InterPro" id="IPR000008">
    <property type="entry name" value="C2_dom"/>
</dbReference>
<dbReference type="VEuPathDB" id="FungiDB:AeMF1_001107"/>
<evidence type="ECO:0000259" key="7">
    <source>
        <dbReference type="PROSITE" id="PS50004"/>
    </source>
</evidence>
<dbReference type="Gene3D" id="3.40.50.300">
    <property type="entry name" value="P-loop containing nucleotide triphosphate hydrolases"/>
    <property type="match status" value="1"/>
</dbReference>
<feature type="signal peptide" evidence="6">
    <location>
        <begin position="1"/>
        <end position="19"/>
    </location>
</feature>
<keyword evidence="10" id="KW-1185">Reference proteome</keyword>
<dbReference type="PANTHER" id="PTHR44329">
    <property type="entry name" value="SERINE/THREONINE-PROTEIN KINASE TNNI3K-RELATED"/>
    <property type="match status" value="1"/>
</dbReference>
<comment type="caution">
    <text evidence="9">The sequence shown here is derived from an EMBL/GenBank/DDBJ whole genome shotgun (WGS) entry which is preliminary data.</text>
</comment>
<accession>A0A6G0WZU9</accession>
<evidence type="ECO:0000313" key="10">
    <source>
        <dbReference type="Proteomes" id="UP000481153"/>
    </source>
</evidence>
<dbReference type="InterPro" id="IPR000719">
    <property type="entry name" value="Prot_kinase_dom"/>
</dbReference>
<dbReference type="GO" id="GO:0005524">
    <property type="term" value="F:ATP binding"/>
    <property type="evidence" value="ECO:0007669"/>
    <property type="project" value="UniProtKB-KW"/>
</dbReference>
<dbReference type="PROSITE" id="PS50011">
    <property type="entry name" value="PROTEIN_KINASE_DOM"/>
    <property type="match status" value="1"/>
</dbReference>
<feature type="chain" id="PRO_5026350108" description="Protein kinase domain-containing protein" evidence="6">
    <location>
        <begin position="20"/>
        <end position="943"/>
    </location>
</feature>
<dbReference type="Pfam" id="PF00168">
    <property type="entry name" value="C2"/>
    <property type="match status" value="1"/>
</dbReference>
<keyword evidence="6" id="KW-0732">Signal</keyword>
<dbReference type="Pfam" id="PF01926">
    <property type="entry name" value="MMR_HSR1"/>
    <property type="match status" value="1"/>
</dbReference>
<dbReference type="GO" id="GO:0005525">
    <property type="term" value="F:GTP binding"/>
    <property type="evidence" value="ECO:0007669"/>
    <property type="project" value="InterPro"/>
</dbReference>
<dbReference type="PANTHER" id="PTHR44329:SF288">
    <property type="entry name" value="MITOGEN-ACTIVATED PROTEIN KINASE KINASE KINASE 20"/>
    <property type="match status" value="1"/>
</dbReference>
<sequence length="943" mass="106065">MVMLLVASYVLVWIARLLADNVGASSQTKSDVQVACSTTRLQGRMKLSDESSKWNALMTNFFATSDSILNQDGLHGEIRKSIVAANSICRIGDTFETNKEDIVYTSLLVAQVIECIIQNIPTATWQDKDLSDLATRLETLKSYLEGKDYELSDQKLYKMDENSQVDFARKIQDALKDHNEHIRKAASVLQLKLPMTKAIEIDDSPTQKTIKLLRGSSSLDDQSNWHLANYSSKLDAVLDFAVQVQRTIEYFQHQVAIRNRTPRDEIAQSLEELQRMVDQKALSQWNSSKPLDLKKHVAKWMLSSKMVEFDRGAMISHSPVADLYQGTYLGRKVTVKLLHGTLNTDSQDLERDVEREIKHWSQVSKLPYVQNLIGVCTKVSKILVVSEWCPHTIISYLDERPTRLLAVVYELICGLASIHEFGVIHGDLRCSNVLVTDDNHVAISDFGFSRSAAMNLTQYSGQEPSGDMINWSSPEMVFRGRKVGSATDIWSFAMTVYHLLSKEIPFNGRTKFEIESALRTDNERPARPPKLNPALDPLWNQLEKCWLKDPSERPTARVLQKFMENTYNANREPTASANLLIQVSAAKQLPKTQILGKQNPYVEIVFNGQTYRTPTDDNGHVTPKWSSLLEVKSPSNLDMNQVVHIKVMNEKLIGRSELATSSSTIGQLFEACQNNRTKINESEKKWFKLNPKGQILIEAYRAQEQSAPKPNIRVFMERICAVEGEEDTAINDTASELVKCTVCVVGPGGAGKSTLINSIFGERKCDTGLWGGCTKELTTIGKALELTLVDTPSFPFDGHYVILRRAFQRCRVAVVVFQESVSEVGDVARMALAEGCNVIFVRNKRQLLPLVCEVESSPLSTHLAYTEKKDRADIEQIKRNAGYFYIDARAVLRARLPDGKRISKEYVDAWIELMVAVWKSMGVQEGDVNAKADNLRRTIPATS</sequence>
<keyword evidence="2" id="KW-0808">Transferase</keyword>
<evidence type="ECO:0008006" key="11">
    <source>
        <dbReference type="Google" id="ProtNLM"/>
    </source>
</evidence>
<keyword evidence="5" id="KW-0067">ATP-binding</keyword>
<dbReference type="InterPro" id="IPR011009">
    <property type="entry name" value="Kinase-like_dom_sf"/>
</dbReference>
<evidence type="ECO:0000256" key="4">
    <source>
        <dbReference type="ARBA" id="ARBA00022777"/>
    </source>
</evidence>
<dbReference type="InterPro" id="IPR027417">
    <property type="entry name" value="P-loop_NTPase"/>
</dbReference>
<evidence type="ECO:0000256" key="6">
    <source>
        <dbReference type="SAM" id="SignalP"/>
    </source>
</evidence>
<protein>
    <recommendedName>
        <fullName evidence="11">Protein kinase domain-containing protein</fullName>
    </recommendedName>
</protein>